<name>A0A151IBD0_9HYME</name>
<dbReference type="AlphaFoldDB" id="A0A151IBD0"/>
<sequence>MEEGKEHTPEQQRAILENIKEQALYNFQTGLHEEIKLLVRAQRYTTLQEAIAGASAEEKVKGSTSRMLNSNRKFDNTTSYTRPYSESKLVCAKCGKRGHHGKDCRTSRYANRFNLPKPEGRPHVNTVVKHCTYCKKNGHTKNECWLLNGRAKRDYTPKFENKKGTRHENKDQSRGRKLRAIKSSDAPSSDEEEKEEATPRKNDAEASGHF</sequence>
<feature type="domain" description="CCHC-type" evidence="3">
    <location>
        <begin position="91"/>
        <end position="105"/>
    </location>
</feature>
<dbReference type="GO" id="GO:0003676">
    <property type="term" value="F:nucleic acid binding"/>
    <property type="evidence" value="ECO:0007669"/>
    <property type="project" value="InterPro"/>
</dbReference>
<feature type="compositionally biased region" description="Basic and acidic residues" evidence="2">
    <location>
        <begin position="196"/>
        <end position="210"/>
    </location>
</feature>
<evidence type="ECO:0000259" key="3">
    <source>
        <dbReference type="PROSITE" id="PS50158"/>
    </source>
</evidence>
<gene>
    <name evidence="4" type="ORF">ALC62_12660</name>
</gene>
<feature type="region of interest" description="Disordered" evidence="2">
    <location>
        <begin position="156"/>
        <end position="210"/>
    </location>
</feature>
<reference evidence="4 5" key="1">
    <citation type="submission" date="2016-03" db="EMBL/GenBank/DDBJ databases">
        <title>Cyphomyrmex costatus WGS genome.</title>
        <authorList>
            <person name="Nygaard S."/>
            <person name="Hu H."/>
            <person name="Boomsma J."/>
            <person name="Zhang G."/>
        </authorList>
    </citation>
    <scope>NUCLEOTIDE SEQUENCE [LARGE SCALE GENOMIC DNA]</scope>
    <source>
        <strain evidence="4">MS0001</strain>
        <tissue evidence="4">Whole body</tissue>
    </source>
</reference>
<dbReference type="SMART" id="SM00343">
    <property type="entry name" value="ZnF_C2HC"/>
    <property type="match status" value="2"/>
</dbReference>
<keyword evidence="1" id="KW-0863">Zinc-finger</keyword>
<dbReference type="PROSITE" id="PS50158">
    <property type="entry name" value="ZF_CCHC"/>
    <property type="match status" value="1"/>
</dbReference>
<dbReference type="Pfam" id="PF00098">
    <property type="entry name" value="zf-CCHC"/>
    <property type="match status" value="1"/>
</dbReference>
<keyword evidence="1" id="KW-0862">Zinc</keyword>
<organism evidence="4 5">
    <name type="scientific">Cyphomyrmex costatus</name>
    <dbReference type="NCBI Taxonomy" id="456900"/>
    <lineage>
        <taxon>Eukaryota</taxon>
        <taxon>Metazoa</taxon>
        <taxon>Ecdysozoa</taxon>
        <taxon>Arthropoda</taxon>
        <taxon>Hexapoda</taxon>
        <taxon>Insecta</taxon>
        <taxon>Pterygota</taxon>
        <taxon>Neoptera</taxon>
        <taxon>Endopterygota</taxon>
        <taxon>Hymenoptera</taxon>
        <taxon>Apocrita</taxon>
        <taxon>Aculeata</taxon>
        <taxon>Formicoidea</taxon>
        <taxon>Formicidae</taxon>
        <taxon>Myrmicinae</taxon>
        <taxon>Cyphomyrmex</taxon>
    </lineage>
</organism>
<dbReference type="Proteomes" id="UP000078542">
    <property type="component" value="Unassembled WGS sequence"/>
</dbReference>
<dbReference type="EMBL" id="KQ978157">
    <property type="protein sequence ID" value="KYM96676.1"/>
    <property type="molecule type" value="Genomic_DNA"/>
</dbReference>
<keyword evidence="1" id="KW-0479">Metal-binding</keyword>
<evidence type="ECO:0000256" key="1">
    <source>
        <dbReference type="PROSITE-ProRule" id="PRU00047"/>
    </source>
</evidence>
<dbReference type="Gene3D" id="4.10.60.10">
    <property type="entry name" value="Zinc finger, CCHC-type"/>
    <property type="match status" value="1"/>
</dbReference>
<keyword evidence="5" id="KW-1185">Reference proteome</keyword>
<evidence type="ECO:0000313" key="5">
    <source>
        <dbReference type="Proteomes" id="UP000078542"/>
    </source>
</evidence>
<dbReference type="GO" id="GO:0008270">
    <property type="term" value="F:zinc ion binding"/>
    <property type="evidence" value="ECO:0007669"/>
    <property type="project" value="UniProtKB-KW"/>
</dbReference>
<dbReference type="InterPro" id="IPR001878">
    <property type="entry name" value="Znf_CCHC"/>
</dbReference>
<feature type="compositionally biased region" description="Basic and acidic residues" evidence="2">
    <location>
        <begin position="156"/>
        <end position="174"/>
    </location>
</feature>
<accession>A0A151IBD0</accession>
<evidence type="ECO:0000313" key="4">
    <source>
        <dbReference type="EMBL" id="KYM96676.1"/>
    </source>
</evidence>
<proteinExistence type="predicted"/>
<protein>
    <recommendedName>
        <fullName evidence="3">CCHC-type domain-containing protein</fullName>
    </recommendedName>
</protein>
<dbReference type="InterPro" id="IPR036875">
    <property type="entry name" value="Znf_CCHC_sf"/>
</dbReference>
<dbReference type="SUPFAM" id="SSF57756">
    <property type="entry name" value="Retrovirus zinc finger-like domains"/>
    <property type="match status" value="1"/>
</dbReference>
<evidence type="ECO:0000256" key="2">
    <source>
        <dbReference type="SAM" id="MobiDB-lite"/>
    </source>
</evidence>